<dbReference type="EMBL" id="CP015922">
    <property type="protein sequence ID" value="ANI99289.1"/>
    <property type="molecule type" value="Genomic_DNA"/>
</dbReference>
<dbReference type="GO" id="GO:1903806">
    <property type="term" value="P:L-isoleucine import across plasma membrane"/>
    <property type="evidence" value="ECO:0007669"/>
    <property type="project" value="TreeGrafter"/>
</dbReference>
<dbReference type="KEGG" id="pwu:A8O14_03755"/>
<feature type="transmembrane region" description="Helical" evidence="10">
    <location>
        <begin position="153"/>
        <end position="170"/>
    </location>
</feature>
<dbReference type="GO" id="GO:0015192">
    <property type="term" value="F:L-phenylalanine transmembrane transporter activity"/>
    <property type="evidence" value="ECO:0007669"/>
    <property type="project" value="TreeGrafter"/>
</dbReference>
<dbReference type="InterPro" id="IPR001851">
    <property type="entry name" value="ABC_transp_permease"/>
</dbReference>
<evidence type="ECO:0000313" key="12">
    <source>
        <dbReference type="Proteomes" id="UP000078463"/>
    </source>
</evidence>
<keyword evidence="2" id="KW-0813">Transport</keyword>
<evidence type="ECO:0000256" key="4">
    <source>
        <dbReference type="ARBA" id="ARBA00022519"/>
    </source>
</evidence>
<feature type="transmembrane region" description="Helical" evidence="10">
    <location>
        <begin position="253"/>
        <end position="273"/>
    </location>
</feature>
<dbReference type="GO" id="GO:0015190">
    <property type="term" value="F:L-leucine transmembrane transporter activity"/>
    <property type="evidence" value="ECO:0007669"/>
    <property type="project" value="TreeGrafter"/>
</dbReference>
<evidence type="ECO:0000256" key="7">
    <source>
        <dbReference type="ARBA" id="ARBA00022989"/>
    </source>
</evidence>
<dbReference type="STRING" id="1743168.A8O14_03755"/>
<dbReference type="OrthoDB" id="9807115at2"/>
<keyword evidence="7 10" id="KW-1133">Transmembrane helix</keyword>
<dbReference type="GO" id="GO:0015808">
    <property type="term" value="P:L-alanine transport"/>
    <property type="evidence" value="ECO:0007669"/>
    <property type="project" value="TreeGrafter"/>
</dbReference>
<dbReference type="GO" id="GO:0015188">
    <property type="term" value="F:L-isoleucine transmembrane transporter activity"/>
    <property type="evidence" value="ECO:0007669"/>
    <property type="project" value="TreeGrafter"/>
</dbReference>
<dbReference type="Proteomes" id="UP000078463">
    <property type="component" value="Chromosome"/>
</dbReference>
<evidence type="ECO:0000256" key="1">
    <source>
        <dbReference type="ARBA" id="ARBA00004651"/>
    </source>
</evidence>
<dbReference type="PANTHER" id="PTHR11795:SF371">
    <property type="entry name" value="HIGH-AFFINITY BRANCHED-CHAIN AMINO ACID TRANSPORT SYSTEM PERMEASE PROTEIN LIVH"/>
    <property type="match status" value="1"/>
</dbReference>
<evidence type="ECO:0000256" key="10">
    <source>
        <dbReference type="SAM" id="Phobius"/>
    </source>
</evidence>
<protein>
    <submittedName>
        <fullName evidence="11">ABC transporter permease</fullName>
    </submittedName>
</protein>
<keyword evidence="6" id="KW-0029">Amino-acid transport</keyword>
<evidence type="ECO:0000313" key="11">
    <source>
        <dbReference type="EMBL" id="ANI99289.1"/>
    </source>
</evidence>
<feature type="transmembrane region" description="Helical" evidence="10">
    <location>
        <begin position="105"/>
        <end position="123"/>
    </location>
</feature>
<dbReference type="PANTHER" id="PTHR11795">
    <property type="entry name" value="BRANCHED-CHAIN AMINO ACID TRANSPORT SYSTEM PERMEASE PROTEIN LIVH"/>
    <property type="match status" value="1"/>
</dbReference>
<feature type="transmembrane region" description="Helical" evidence="10">
    <location>
        <begin position="69"/>
        <end position="93"/>
    </location>
</feature>
<comment type="subcellular location">
    <subcellularLocation>
        <location evidence="1">Cell membrane</location>
        <topology evidence="1">Multi-pass membrane protein</topology>
    </subcellularLocation>
</comment>
<keyword evidence="4" id="KW-0997">Cell inner membrane</keyword>
<evidence type="ECO:0000256" key="5">
    <source>
        <dbReference type="ARBA" id="ARBA00022692"/>
    </source>
</evidence>
<feature type="transmembrane region" description="Helical" evidence="10">
    <location>
        <begin position="227"/>
        <end position="246"/>
    </location>
</feature>
<keyword evidence="12" id="KW-1185">Reference proteome</keyword>
<keyword evidence="5 10" id="KW-0812">Transmembrane</keyword>
<dbReference type="GO" id="GO:0005886">
    <property type="term" value="C:plasma membrane"/>
    <property type="evidence" value="ECO:0007669"/>
    <property type="project" value="UniProtKB-SubCell"/>
</dbReference>
<name>A0A191UE51_9BURK</name>
<evidence type="ECO:0000256" key="3">
    <source>
        <dbReference type="ARBA" id="ARBA00022475"/>
    </source>
</evidence>
<evidence type="ECO:0000256" key="6">
    <source>
        <dbReference type="ARBA" id="ARBA00022970"/>
    </source>
</evidence>
<dbReference type="InterPro" id="IPR052157">
    <property type="entry name" value="BCAA_transport_permease"/>
</dbReference>
<keyword evidence="3" id="KW-1003">Cell membrane</keyword>
<dbReference type="GO" id="GO:0042941">
    <property type="term" value="P:D-alanine transmembrane transport"/>
    <property type="evidence" value="ECO:0007669"/>
    <property type="project" value="TreeGrafter"/>
</dbReference>
<dbReference type="GO" id="GO:0005304">
    <property type="term" value="F:L-valine transmembrane transporter activity"/>
    <property type="evidence" value="ECO:0007669"/>
    <property type="project" value="TreeGrafter"/>
</dbReference>
<feature type="transmembrane region" description="Helical" evidence="10">
    <location>
        <begin position="6"/>
        <end position="32"/>
    </location>
</feature>
<evidence type="ECO:0000256" key="2">
    <source>
        <dbReference type="ARBA" id="ARBA00022448"/>
    </source>
</evidence>
<dbReference type="Pfam" id="PF02653">
    <property type="entry name" value="BPD_transp_2"/>
    <property type="match status" value="1"/>
</dbReference>
<dbReference type="AlphaFoldDB" id="A0A191UE51"/>
<organism evidence="11 12">
    <name type="scientific">Polynucleobacter wuianus</name>
    <dbReference type="NCBI Taxonomy" id="1743168"/>
    <lineage>
        <taxon>Bacteria</taxon>
        <taxon>Pseudomonadati</taxon>
        <taxon>Pseudomonadota</taxon>
        <taxon>Betaproteobacteria</taxon>
        <taxon>Burkholderiales</taxon>
        <taxon>Burkholderiaceae</taxon>
        <taxon>Polynucleobacter</taxon>
    </lineage>
</organism>
<sequence length="310" mass="33118">MPFDIFLQYLLNGLMLGVIYAIVAVGFTLYFGVLDVIKFSHGDILMVGAFAGLTTYIGIAGTFESPWLQLLVLVFISLSVAAFLGAVIARYLILPLQKAPPINTLLVTLMLGLALREMVRLFYPNGSNPKPFPRLLPTDGIALGEFTLRSDSLILLATGIITIIAVQRLITKSKIGLAIRAVAQDSETARIMGINFHQIVLITFMLGSALAALAGLMNGLYYNEVNFSMGLLLGVIGFSAAVVGGLGNFYGAIVGGFLFAALQTVGAVLFPAIMPSVPSAYKDVFAFTMIIIIMGLKPTGLISEKSSERV</sequence>
<keyword evidence="8 10" id="KW-0472">Membrane</keyword>
<dbReference type="RefSeq" id="WP_068948293.1">
    <property type="nucleotide sequence ID" value="NZ_CP015922.1"/>
</dbReference>
<gene>
    <name evidence="11" type="ORF">A8O14_03755</name>
</gene>
<feature type="transmembrane region" description="Helical" evidence="10">
    <location>
        <begin position="44"/>
        <end position="63"/>
    </location>
</feature>
<dbReference type="CDD" id="cd06582">
    <property type="entry name" value="TM_PBP1_LivH_like"/>
    <property type="match status" value="1"/>
</dbReference>
<feature type="transmembrane region" description="Helical" evidence="10">
    <location>
        <begin position="199"/>
        <end position="221"/>
    </location>
</feature>
<proteinExistence type="inferred from homology"/>
<reference evidence="12" key="1">
    <citation type="submission" date="2016-05" db="EMBL/GenBank/DDBJ databases">
        <title>Polynucleobacter sp. QLW-P1FAT50C-4 genome.</title>
        <authorList>
            <person name="Hahn M.W."/>
        </authorList>
    </citation>
    <scope>NUCLEOTIDE SEQUENCE [LARGE SCALE GENOMIC DNA]</scope>
    <source>
        <strain evidence="12">QLW-P1FAT50C-4</strain>
    </source>
</reference>
<feature type="transmembrane region" description="Helical" evidence="10">
    <location>
        <begin position="285"/>
        <end position="303"/>
    </location>
</feature>
<evidence type="ECO:0000256" key="9">
    <source>
        <dbReference type="ARBA" id="ARBA00037998"/>
    </source>
</evidence>
<accession>A0A191UE51</accession>
<evidence type="ECO:0000256" key="8">
    <source>
        <dbReference type="ARBA" id="ARBA00023136"/>
    </source>
</evidence>
<comment type="similarity">
    <text evidence="9">Belongs to the binding-protein-dependent transport system permease family. LivHM subfamily.</text>
</comment>